<dbReference type="Proteomes" id="UP000182649">
    <property type="component" value="Unassembled WGS sequence"/>
</dbReference>
<reference evidence="1 2" key="1">
    <citation type="submission" date="2016-10" db="EMBL/GenBank/DDBJ databases">
        <authorList>
            <person name="de Groot N.N."/>
        </authorList>
    </citation>
    <scope>NUCLEOTIDE SEQUENCE [LARGE SCALE GENOMIC DNA]</scope>
    <source>
        <strain evidence="1 2">Nl14</strain>
    </source>
</reference>
<gene>
    <name evidence="1" type="ORF">SAMN05216417_1133</name>
</gene>
<proteinExistence type="predicted"/>
<sequence length="47" mass="5501">MEGKLTDWQNGFISEVLAKKASDIHHADSLKYIREELTREFYSQLSD</sequence>
<evidence type="ECO:0000313" key="2">
    <source>
        <dbReference type="Proteomes" id="UP000182649"/>
    </source>
</evidence>
<name>A0A1I7HZ13_9PROT</name>
<dbReference type="AlphaFoldDB" id="A0A1I7HZ13"/>
<dbReference type="EMBL" id="FPBZ01000013">
    <property type="protein sequence ID" value="SFU65935.1"/>
    <property type="molecule type" value="Genomic_DNA"/>
</dbReference>
<evidence type="ECO:0000313" key="1">
    <source>
        <dbReference type="EMBL" id="SFU65935.1"/>
    </source>
</evidence>
<dbReference type="RefSeq" id="WP_177219752.1">
    <property type="nucleotide sequence ID" value="NZ_FPBZ01000013.1"/>
</dbReference>
<organism evidence="1 2">
    <name type="scientific">Nitrosospira multiformis</name>
    <dbReference type="NCBI Taxonomy" id="1231"/>
    <lineage>
        <taxon>Bacteria</taxon>
        <taxon>Pseudomonadati</taxon>
        <taxon>Pseudomonadota</taxon>
        <taxon>Betaproteobacteria</taxon>
        <taxon>Nitrosomonadales</taxon>
        <taxon>Nitrosomonadaceae</taxon>
        <taxon>Nitrosospira</taxon>
    </lineage>
</organism>
<accession>A0A1I7HZ13</accession>
<protein>
    <submittedName>
        <fullName evidence="1">Uncharacterized protein</fullName>
    </submittedName>
</protein>